<evidence type="ECO:0000256" key="1">
    <source>
        <dbReference type="ARBA" id="ARBA00000681"/>
    </source>
</evidence>
<dbReference type="InterPro" id="IPR001000">
    <property type="entry name" value="GH10_dom"/>
</dbReference>
<name>A0ABR6HU37_9RHOB</name>
<organism evidence="11 12">
    <name type="scientific">Limimaricola variabilis</name>
    <dbReference type="NCBI Taxonomy" id="1492771"/>
    <lineage>
        <taxon>Bacteria</taxon>
        <taxon>Pseudomonadati</taxon>
        <taxon>Pseudomonadota</taxon>
        <taxon>Alphaproteobacteria</taxon>
        <taxon>Rhodobacterales</taxon>
        <taxon>Paracoccaceae</taxon>
        <taxon>Limimaricola</taxon>
    </lineage>
</organism>
<evidence type="ECO:0000313" key="12">
    <source>
        <dbReference type="Proteomes" id="UP000576152"/>
    </source>
</evidence>
<dbReference type="Gene3D" id="3.20.20.80">
    <property type="entry name" value="Glycosidases"/>
    <property type="match status" value="1"/>
</dbReference>
<dbReference type="PRINTS" id="PR00134">
    <property type="entry name" value="GLHYDRLASE10"/>
</dbReference>
<evidence type="ECO:0000256" key="6">
    <source>
        <dbReference type="ARBA" id="ARBA00023277"/>
    </source>
</evidence>
<dbReference type="InterPro" id="IPR017853">
    <property type="entry name" value="GH"/>
</dbReference>
<keyword evidence="3" id="KW-0858">Xylan degradation</keyword>
<keyword evidence="12" id="KW-1185">Reference proteome</keyword>
<comment type="similarity">
    <text evidence="2 9">Belongs to the glycosyl hydrolase 10 (cellulase F) family.</text>
</comment>
<keyword evidence="7 9" id="KW-0326">Glycosidase</keyword>
<comment type="catalytic activity">
    <reaction evidence="1 9">
        <text>Endohydrolysis of (1-&gt;4)-beta-D-xylosidic linkages in xylans.</text>
        <dbReference type="EC" id="3.2.1.8"/>
    </reaction>
</comment>
<evidence type="ECO:0000256" key="9">
    <source>
        <dbReference type="RuleBase" id="RU361174"/>
    </source>
</evidence>
<keyword evidence="8 9" id="KW-0624">Polysaccharide degradation</keyword>
<dbReference type="Proteomes" id="UP000576152">
    <property type="component" value="Unassembled WGS sequence"/>
</dbReference>
<dbReference type="Pfam" id="PF00331">
    <property type="entry name" value="Glyco_hydro_10"/>
    <property type="match status" value="1"/>
</dbReference>
<evidence type="ECO:0000256" key="5">
    <source>
        <dbReference type="ARBA" id="ARBA00022801"/>
    </source>
</evidence>
<gene>
    <name evidence="11" type="ORF">FHS00_003536</name>
</gene>
<dbReference type="EC" id="3.2.1.8" evidence="9"/>
<dbReference type="InterPro" id="IPR044846">
    <property type="entry name" value="GH10"/>
</dbReference>
<evidence type="ECO:0000256" key="2">
    <source>
        <dbReference type="ARBA" id="ARBA00007495"/>
    </source>
</evidence>
<dbReference type="SUPFAM" id="SSF51445">
    <property type="entry name" value="(Trans)glycosidases"/>
    <property type="match status" value="1"/>
</dbReference>
<keyword evidence="5 9" id="KW-0378">Hydrolase</keyword>
<comment type="caution">
    <text evidence="11">The sequence shown here is derived from an EMBL/GenBank/DDBJ whole genome shotgun (WGS) entry which is preliminary data.</text>
</comment>
<dbReference type="SMART" id="SM00633">
    <property type="entry name" value="Glyco_10"/>
    <property type="match status" value="1"/>
</dbReference>
<evidence type="ECO:0000256" key="8">
    <source>
        <dbReference type="ARBA" id="ARBA00023326"/>
    </source>
</evidence>
<dbReference type="RefSeq" id="WP_183475376.1">
    <property type="nucleotide sequence ID" value="NZ_JACIBX010000027.1"/>
</dbReference>
<reference evidence="11 12" key="1">
    <citation type="submission" date="2020-08" db="EMBL/GenBank/DDBJ databases">
        <title>Genomic Encyclopedia of Type Strains, Phase III (KMG-III): the genomes of soil and plant-associated and newly described type strains.</title>
        <authorList>
            <person name="Whitman W."/>
        </authorList>
    </citation>
    <scope>NUCLEOTIDE SEQUENCE [LARGE SCALE GENOMIC DNA]</scope>
    <source>
        <strain evidence="11 12">CECT 8572</strain>
    </source>
</reference>
<feature type="domain" description="GH10" evidence="10">
    <location>
        <begin position="1"/>
        <end position="201"/>
    </location>
</feature>
<keyword evidence="4" id="KW-0732">Signal</keyword>
<dbReference type="PANTHER" id="PTHR31490:SF88">
    <property type="entry name" value="BETA-XYLANASE"/>
    <property type="match status" value="1"/>
</dbReference>
<sequence length="201" mass="22238">MALSDFADSIFVQALQEDCGLIVPEYELQWDRMRPTLRRTDWRRADALLELAQRQGLELRGHAMLWHGALPNWFEALSPAAARRAALARISSLGRRYRGRVHSWDVVNEPLSETGEGLRDGPLLRAFGAGLLSACFARAAQADPGTLLVLNEMGLEYGGAQADRKRHTMLRLLERELGRGTPIGALGLQGHLDASDGPHDH</sequence>
<evidence type="ECO:0000256" key="7">
    <source>
        <dbReference type="ARBA" id="ARBA00023295"/>
    </source>
</evidence>
<evidence type="ECO:0000256" key="4">
    <source>
        <dbReference type="ARBA" id="ARBA00022729"/>
    </source>
</evidence>
<protein>
    <recommendedName>
        <fullName evidence="9">Beta-xylanase</fullName>
        <ecNumber evidence="9">3.2.1.8</ecNumber>
    </recommendedName>
</protein>
<dbReference type="PANTHER" id="PTHR31490">
    <property type="entry name" value="GLYCOSYL HYDROLASE"/>
    <property type="match status" value="1"/>
</dbReference>
<dbReference type="EMBL" id="JACIBX010000027">
    <property type="protein sequence ID" value="MBB3713923.1"/>
    <property type="molecule type" value="Genomic_DNA"/>
</dbReference>
<accession>A0ABR6HU37</accession>
<evidence type="ECO:0000259" key="10">
    <source>
        <dbReference type="PROSITE" id="PS51760"/>
    </source>
</evidence>
<keyword evidence="6 9" id="KW-0119">Carbohydrate metabolism</keyword>
<evidence type="ECO:0000313" key="11">
    <source>
        <dbReference type="EMBL" id="MBB3713923.1"/>
    </source>
</evidence>
<dbReference type="PROSITE" id="PS51760">
    <property type="entry name" value="GH10_2"/>
    <property type="match status" value="1"/>
</dbReference>
<feature type="non-terminal residue" evidence="11">
    <location>
        <position position="201"/>
    </location>
</feature>
<proteinExistence type="inferred from homology"/>
<evidence type="ECO:0000256" key="3">
    <source>
        <dbReference type="ARBA" id="ARBA00022651"/>
    </source>
</evidence>